<dbReference type="AlphaFoldDB" id="M7WC36"/>
<name>M7WC36_ENTHI</name>
<dbReference type="VEuPathDB" id="AmoebaDB:KM1_112120"/>
<accession>M7WC36</accession>
<evidence type="ECO:0000313" key="1">
    <source>
        <dbReference type="EMBL" id="EMS17932.1"/>
    </source>
</evidence>
<sequence>MSVLNKMERIIIESNDVDSLQKTKNNLLEKIIYIEEMNMEDKIMKLEEEINKTKPKFKKNKDESEIQYND</sequence>
<dbReference type="EMBL" id="KB637072">
    <property type="protein sequence ID" value="EMS17932.1"/>
    <property type="molecule type" value="Genomic_DNA"/>
</dbReference>
<organism evidence="1 2">
    <name type="scientific">Entamoeba histolytica HM-3:IMSS</name>
    <dbReference type="NCBI Taxonomy" id="885315"/>
    <lineage>
        <taxon>Eukaryota</taxon>
        <taxon>Amoebozoa</taxon>
        <taxon>Evosea</taxon>
        <taxon>Archamoebae</taxon>
        <taxon>Mastigamoebida</taxon>
        <taxon>Entamoebidae</taxon>
        <taxon>Entamoeba</taxon>
    </lineage>
</organism>
<dbReference type="Proteomes" id="UP000030780">
    <property type="component" value="Unassembled WGS sequence"/>
</dbReference>
<protein>
    <submittedName>
        <fullName evidence="1">Uncharacterized protein</fullName>
    </submittedName>
</protein>
<gene>
    <name evidence="1" type="ORF">KM1_112120</name>
</gene>
<proteinExistence type="predicted"/>
<evidence type="ECO:0000313" key="2">
    <source>
        <dbReference type="Proteomes" id="UP000030780"/>
    </source>
</evidence>
<reference evidence="1 2" key="1">
    <citation type="submission" date="2013-01" db="EMBL/GenBank/DDBJ databases">
        <authorList>
            <person name="Inman J."/>
            <person name="Zafar N."/>
            <person name="Lorenzi H."/>
            <person name="Caler E."/>
        </authorList>
    </citation>
    <scope>NUCLEOTIDE SEQUENCE [LARGE SCALE GENOMIC DNA]</scope>
    <source>
        <strain evidence="1 2">HM-3:IMSS</strain>
    </source>
</reference>